<name>A0A0L0BWD9_LUCCU</name>
<gene>
    <name evidence="1" type="ORF">FF38_02975</name>
</gene>
<protein>
    <submittedName>
        <fullName evidence="1">Uncharacterized protein</fullName>
    </submittedName>
</protein>
<comment type="caution">
    <text evidence="1">The sequence shown here is derived from an EMBL/GenBank/DDBJ whole genome shotgun (WGS) entry which is preliminary data.</text>
</comment>
<sequence length="154" mass="17269">MSDGLDALLLEIPEIIGQGLSTPATTTEYLPTEQYTVGPCRNRNKSRTTVAPYIHPIKVQETKLTTRSSIELFLSIATLEINTLKFKALQTLPDGDMRQVLGDFNVHHQLWHYSLGLREARYSQDKSTNPPSVPLMIMSPHGLWVTTPAPQTRI</sequence>
<evidence type="ECO:0000313" key="2">
    <source>
        <dbReference type="Proteomes" id="UP000037069"/>
    </source>
</evidence>
<keyword evidence="2" id="KW-1185">Reference proteome</keyword>
<dbReference type="AlphaFoldDB" id="A0A0L0BWD9"/>
<dbReference type="EMBL" id="JRES01001339">
    <property type="protein sequence ID" value="KNC23554.1"/>
    <property type="molecule type" value="Genomic_DNA"/>
</dbReference>
<proteinExistence type="predicted"/>
<dbReference type="Proteomes" id="UP000037069">
    <property type="component" value="Unassembled WGS sequence"/>
</dbReference>
<reference evidence="1 2" key="1">
    <citation type="journal article" date="2015" name="Nat. Commun.">
        <title>Lucilia cuprina genome unlocks parasitic fly biology to underpin future interventions.</title>
        <authorList>
            <person name="Anstead C.A."/>
            <person name="Korhonen P.K."/>
            <person name="Young N.D."/>
            <person name="Hall R.S."/>
            <person name="Jex A.R."/>
            <person name="Murali S.C."/>
            <person name="Hughes D.S."/>
            <person name="Lee S.F."/>
            <person name="Perry T."/>
            <person name="Stroehlein A.J."/>
            <person name="Ansell B.R."/>
            <person name="Breugelmans B."/>
            <person name="Hofmann A."/>
            <person name="Qu J."/>
            <person name="Dugan S."/>
            <person name="Lee S.L."/>
            <person name="Chao H."/>
            <person name="Dinh H."/>
            <person name="Han Y."/>
            <person name="Doddapaneni H.V."/>
            <person name="Worley K.C."/>
            <person name="Muzny D.M."/>
            <person name="Ioannidis P."/>
            <person name="Waterhouse R.M."/>
            <person name="Zdobnov E.M."/>
            <person name="James P.J."/>
            <person name="Bagnall N.H."/>
            <person name="Kotze A.C."/>
            <person name="Gibbs R.A."/>
            <person name="Richards S."/>
            <person name="Batterham P."/>
            <person name="Gasser R.B."/>
        </authorList>
    </citation>
    <scope>NUCLEOTIDE SEQUENCE [LARGE SCALE GENOMIC DNA]</scope>
    <source>
        <strain evidence="1 2">LS</strain>
        <tissue evidence="1">Full body</tissue>
    </source>
</reference>
<accession>A0A0L0BWD9</accession>
<organism evidence="1 2">
    <name type="scientific">Lucilia cuprina</name>
    <name type="common">Green bottle fly</name>
    <name type="synonym">Australian sheep blowfly</name>
    <dbReference type="NCBI Taxonomy" id="7375"/>
    <lineage>
        <taxon>Eukaryota</taxon>
        <taxon>Metazoa</taxon>
        <taxon>Ecdysozoa</taxon>
        <taxon>Arthropoda</taxon>
        <taxon>Hexapoda</taxon>
        <taxon>Insecta</taxon>
        <taxon>Pterygota</taxon>
        <taxon>Neoptera</taxon>
        <taxon>Endopterygota</taxon>
        <taxon>Diptera</taxon>
        <taxon>Brachycera</taxon>
        <taxon>Muscomorpha</taxon>
        <taxon>Oestroidea</taxon>
        <taxon>Calliphoridae</taxon>
        <taxon>Luciliinae</taxon>
        <taxon>Lucilia</taxon>
    </lineage>
</organism>
<evidence type="ECO:0000313" key="1">
    <source>
        <dbReference type="EMBL" id="KNC23554.1"/>
    </source>
</evidence>